<organism evidence="5 6">
    <name type="scientific">Magnetospirillum fulvum</name>
    <name type="common">Rhodospirillum fulvum</name>
    <dbReference type="NCBI Taxonomy" id="1082"/>
    <lineage>
        <taxon>Bacteria</taxon>
        <taxon>Pseudomonadati</taxon>
        <taxon>Pseudomonadota</taxon>
        <taxon>Alphaproteobacteria</taxon>
        <taxon>Rhodospirillales</taxon>
        <taxon>Rhodospirillaceae</taxon>
        <taxon>Magnetospirillum</taxon>
    </lineage>
</organism>
<feature type="domain" description="CheW-like" evidence="4">
    <location>
        <begin position="206"/>
        <end position="356"/>
    </location>
</feature>
<dbReference type="InterPro" id="IPR036061">
    <property type="entry name" value="CheW-like_dom_sf"/>
</dbReference>
<reference evidence="6" key="1">
    <citation type="submission" date="2016-10" db="EMBL/GenBank/DDBJ databases">
        <authorList>
            <person name="Varghese N."/>
            <person name="Submissions S."/>
        </authorList>
    </citation>
    <scope>NUCLEOTIDE SEQUENCE [LARGE SCALE GENOMIC DNA]</scope>
    <source>
        <strain evidence="6">DSM 13234</strain>
    </source>
</reference>
<dbReference type="GO" id="GO:0005829">
    <property type="term" value="C:cytosol"/>
    <property type="evidence" value="ECO:0007669"/>
    <property type="project" value="TreeGrafter"/>
</dbReference>
<evidence type="ECO:0000256" key="1">
    <source>
        <dbReference type="ARBA" id="ARBA00004496"/>
    </source>
</evidence>
<dbReference type="Gene3D" id="2.30.30.40">
    <property type="entry name" value="SH3 Domains"/>
    <property type="match status" value="3"/>
</dbReference>
<evidence type="ECO:0000313" key="5">
    <source>
        <dbReference type="EMBL" id="SEH25606.1"/>
    </source>
</evidence>
<dbReference type="EMBL" id="FNWO01000001">
    <property type="protein sequence ID" value="SEH25606.1"/>
    <property type="molecule type" value="Genomic_DNA"/>
</dbReference>
<dbReference type="RefSeq" id="WP_074764712.1">
    <property type="nucleotide sequence ID" value="NZ_FNWO01000001.1"/>
</dbReference>
<dbReference type="InterPro" id="IPR039315">
    <property type="entry name" value="CheW"/>
</dbReference>
<sequence>MSEIAEAVQAIPPVNVPPPNGDGITVEADGSGGARQFVIFLVDDEMFAVPLSQVQEIIRMPALVSVPLSPTALEGLANLRGAVLPVIRLRHVFGMGNIEHDDATRVVVLDQGRPVGLVVDRVANVVTVGADRIEDSAAIQGTVDTELLTGMIKGDDGRSMVMILDAAKVVAREFKAIGSAQKHPLGETKNGDDETLGLKRVESSDESQLVSFEVAGQEYALAIERVQEIVQIPEQITEVPNMPPHVLGVMTLRNRLLPLVSLREMFGLPSQDMTEANKIVVVSLNDSSSGTGASVGVVMDSVKEVLRVARSVIDPMPPLLARSGNLGEVESICRLQQGKRLVSILCADKMFNQSDIRQVTAVASEEADAMPDEETRLGVTDDEEQFVAFRLLNEEYGVPIDSVQEIVRVPEELTKVPKTPDFIEGVVNLRGVVLPVVDQRRRFGLPSMDRNDRQRIMVYTIRGVRTGFIVDSVSEVMRIAASAIGPAPALSEEQQRLIRRVANLEAQKRMILLLDVDQLLDVKELADVGKATS</sequence>
<evidence type="ECO:0000259" key="4">
    <source>
        <dbReference type="PROSITE" id="PS50851"/>
    </source>
</evidence>
<evidence type="ECO:0000256" key="2">
    <source>
        <dbReference type="ARBA" id="ARBA00021483"/>
    </source>
</evidence>
<feature type="domain" description="CheW-like" evidence="4">
    <location>
        <begin position="383"/>
        <end position="525"/>
    </location>
</feature>
<name>A0A1H6GQL7_MAGFU</name>
<dbReference type="PANTHER" id="PTHR22617">
    <property type="entry name" value="CHEMOTAXIS SENSOR HISTIDINE KINASE-RELATED"/>
    <property type="match status" value="1"/>
</dbReference>
<feature type="domain" description="CheW-like" evidence="4">
    <location>
        <begin position="34"/>
        <end position="175"/>
    </location>
</feature>
<accession>A0A1H6GQL7</accession>
<gene>
    <name evidence="5" type="ORF">SAMN04244559_00247</name>
</gene>
<dbReference type="GO" id="GO:0006935">
    <property type="term" value="P:chemotaxis"/>
    <property type="evidence" value="ECO:0007669"/>
    <property type="project" value="InterPro"/>
</dbReference>
<dbReference type="GO" id="GO:0007165">
    <property type="term" value="P:signal transduction"/>
    <property type="evidence" value="ECO:0007669"/>
    <property type="project" value="InterPro"/>
</dbReference>
<keyword evidence="3" id="KW-0963">Cytoplasm</keyword>
<protein>
    <recommendedName>
        <fullName evidence="2">Chemotaxis protein CheW</fullName>
    </recommendedName>
</protein>
<dbReference type="Proteomes" id="UP000182983">
    <property type="component" value="Unassembled WGS sequence"/>
</dbReference>
<evidence type="ECO:0000313" key="6">
    <source>
        <dbReference type="Proteomes" id="UP000182983"/>
    </source>
</evidence>
<dbReference type="SUPFAM" id="SSF50341">
    <property type="entry name" value="CheW-like"/>
    <property type="match status" value="3"/>
</dbReference>
<dbReference type="PROSITE" id="PS50851">
    <property type="entry name" value="CHEW"/>
    <property type="match status" value="3"/>
</dbReference>
<comment type="subcellular location">
    <subcellularLocation>
        <location evidence="1">Cytoplasm</location>
    </subcellularLocation>
</comment>
<dbReference type="AlphaFoldDB" id="A0A1H6GQL7"/>
<dbReference type="Gene3D" id="2.40.50.180">
    <property type="entry name" value="CheA-289, Domain 4"/>
    <property type="match status" value="3"/>
</dbReference>
<dbReference type="Pfam" id="PF01584">
    <property type="entry name" value="CheW"/>
    <property type="match status" value="3"/>
</dbReference>
<dbReference type="PANTHER" id="PTHR22617:SF45">
    <property type="entry name" value="CHEMOTAXIS PROTEIN CHEW"/>
    <property type="match status" value="1"/>
</dbReference>
<keyword evidence="6" id="KW-1185">Reference proteome</keyword>
<dbReference type="OrthoDB" id="3291462at2"/>
<proteinExistence type="predicted"/>
<dbReference type="SMART" id="SM00260">
    <property type="entry name" value="CheW"/>
    <property type="match status" value="3"/>
</dbReference>
<evidence type="ECO:0000256" key="3">
    <source>
        <dbReference type="ARBA" id="ARBA00022490"/>
    </source>
</evidence>
<dbReference type="InterPro" id="IPR002545">
    <property type="entry name" value="CheW-lke_dom"/>
</dbReference>